<comment type="cofactor">
    <cofactor evidence="1">
        <name>Zn(2+)</name>
        <dbReference type="ChEBI" id="CHEBI:29105"/>
    </cofactor>
</comment>
<protein>
    <recommendedName>
        <fullName evidence="9">Peptidase M14 domain-containing protein</fullName>
    </recommendedName>
</protein>
<evidence type="ECO:0000313" key="11">
    <source>
        <dbReference type="Proteomes" id="UP001501509"/>
    </source>
</evidence>
<accession>A0ABP6C9F7</accession>
<evidence type="ECO:0000256" key="7">
    <source>
        <dbReference type="PROSITE-ProRule" id="PRU01379"/>
    </source>
</evidence>
<comment type="similarity">
    <text evidence="2 7">Belongs to the peptidase M14 family.</text>
</comment>
<keyword evidence="11" id="KW-1185">Reference proteome</keyword>
<evidence type="ECO:0000256" key="6">
    <source>
        <dbReference type="ARBA" id="ARBA00023049"/>
    </source>
</evidence>
<keyword evidence="8" id="KW-0732">Signal</keyword>
<keyword evidence="4" id="KW-0378">Hydrolase</keyword>
<comment type="caution">
    <text evidence="7">Lacks conserved residue(s) required for the propagation of feature annotation.</text>
</comment>
<evidence type="ECO:0000256" key="3">
    <source>
        <dbReference type="ARBA" id="ARBA00022670"/>
    </source>
</evidence>
<dbReference type="SMART" id="SM00631">
    <property type="entry name" value="Zn_pept"/>
    <property type="match status" value="1"/>
</dbReference>
<feature type="domain" description="Peptidase M14" evidence="9">
    <location>
        <begin position="59"/>
        <end position="427"/>
    </location>
</feature>
<keyword evidence="5" id="KW-0862">Zinc</keyword>
<feature type="signal peptide" evidence="8">
    <location>
        <begin position="1"/>
        <end position="28"/>
    </location>
</feature>
<gene>
    <name evidence="10" type="ORF">GCM10010411_42360</name>
</gene>
<evidence type="ECO:0000256" key="5">
    <source>
        <dbReference type="ARBA" id="ARBA00022833"/>
    </source>
</evidence>
<comment type="caution">
    <text evidence="10">The sequence shown here is derived from an EMBL/GenBank/DDBJ whole genome shotgun (WGS) entry which is preliminary data.</text>
</comment>
<evidence type="ECO:0000256" key="1">
    <source>
        <dbReference type="ARBA" id="ARBA00001947"/>
    </source>
</evidence>
<dbReference type="Gene3D" id="3.40.630.10">
    <property type="entry name" value="Zn peptidases"/>
    <property type="match status" value="1"/>
</dbReference>
<name>A0ABP6C9F7_9ACTN</name>
<dbReference type="RefSeq" id="WP_344543343.1">
    <property type="nucleotide sequence ID" value="NZ_BAAATD010000005.1"/>
</dbReference>
<sequence length="427" mass="47226">MHSPFRRLTPLLVVPLALPVLVAPPASAAPASSAAPARATASAAPPECNEEPRDLPTWKFVDYREMRRELAHIERISRGRVDVKAVGKSNRGRTIYTATVGTGKKVFLVTSEIHGNEKTGTTALLRILKWLGTSGSPEAKRLRRTVTFVAVPKINPDGAELDRRGNDNAWAEVQKDFPQLAGRPPAWNYLNTSLQGDDYTKRPGFDLNRDFNPNLKYVPKPEDVPGESAKPGWFLNPESQTLRDIYTKLRARKGKVDVYVDLHHQGACVREDAQNRLLDVAVDYPPLPDKFFEPGGKYAAYAKTYAKKLSKQLAVSAFRGIEKRGYIGARYPHAPTRDLPGQARCSLAMIGTGTVLFEVRGQTQTMGHQQSERFTRAVTAGLTNMLNDLSTGRVYGIDPDTFERFPGTVEDAAATAFRHAHDGHELE</sequence>
<keyword evidence="3" id="KW-0645">Protease</keyword>
<dbReference type="InterPro" id="IPR000834">
    <property type="entry name" value="Peptidase_M14"/>
</dbReference>
<keyword evidence="6" id="KW-0482">Metalloprotease</keyword>
<organism evidence="10 11">
    <name type="scientific">Actinomadura fulvescens</name>
    <dbReference type="NCBI Taxonomy" id="46160"/>
    <lineage>
        <taxon>Bacteria</taxon>
        <taxon>Bacillati</taxon>
        <taxon>Actinomycetota</taxon>
        <taxon>Actinomycetes</taxon>
        <taxon>Streptosporangiales</taxon>
        <taxon>Thermomonosporaceae</taxon>
        <taxon>Actinomadura</taxon>
    </lineage>
</organism>
<dbReference type="PROSITE" id="PS52035">
    <property type="entry name" value="PEPTIDASE_M14"/>
    <property type="match status" value="1"/>
</dbReference>
<evidence type="ECO:0000259" key="9">
    <source>
        <dbReference type="PROSITE" id="PS52035"/>
    </source>
</evidence>
<dbReference type="EMBL" id="BAAATD010000005">
    <property type="protein sequence ID" value="GAA2603739.1"/>
    <property type="molecule type" value="Genomic_DNA"/>
</dbReference>
<evidence type="ECO:0000313" key="10">
    <source>
        <dbReference type="EMBL" id="GAA2603739.1"/>
    </source>
</evidence>
<proteinExistence type="inferred from homology"/>
<evidence type="ECO:0000256" key="2">
    <source>
        <dbReference type="ARBA" id="ARBA00005988"/>
    </source>
</evidence>
<dbReference type="Pfam" id="PF00246">
    <property type="entry name" value="Peptidase_M14"/>
    <property type="match status" value="1"/>
</dbReference>
<dbReference type="PANTHER" id="PTHR11705">
    <property type="entry name" value="PROTEASE FAMILY M14 CARBOXYPEPTIDASE A,B"/>
    <property type="match status" value="1"/>
</dbReference>
<dbReference type="Proteomes" id="UP001501509">
    <property type="component" value="Unassembled WGS sequence"/>
</dbReference>
<evidence type="ECO:0000256" key="4">
    <source>
        <dbReference type="ARBA" id="ARBA00022801"/>
    </source>
</evidence>
<evidence type="ECO:0000256" key="8">
    <source>
        <dbReference type="SAM" id="SignalP"/>
    </source>
</evidence>
<feature type="chain" id="PRO_5046336668" description="Peptidase M14 domain-containing protein" evidence="8">
    <location>
        <begin position="29"/>
        <end position="427"/>
    </location>
</feature>
<dbReference type="SUPFAM" id="SSF53187">
    <property type="entry name" value="Zn-dependent exopeptidases"/>
    <property type="match status" value="1"/>
</dbReference>
<dbReference type="PANTHER" id="PTHR11705:SF143">
    <property type="entry name" value="SLL0236 PROTEIN"/>
    <property type="match status" value="1"/>
</dbReference>
<reference evidence="11" key="1">
    <citation type="journal article" date="2019" name="Int. J. Syst. Evol. Microbiol.">
        <title>The Global Catalogue of Microorganisms (GCM) 10K type strain sequencing project: providing services to taxonomists for standard genome sequencing and annotation.</title>
        <authorList>
            <consortium name="The Broad Institute Genomics Platform"/>
            <consortium name="The Broad Institute Genome Sequencing Center for Infectious Disease"/>
            <person name="Wu L."/>
            <person name="Ma J."/>
        </authorList>
    </citation>
    <scope>NUCLEOTIDE SEQUENCE [LARGE SCALE GENOMIC DNA]</scope>
    <source>
        <strain evidence="11">JCM 6833</strain>
    </source>
</reference>